<keyword evidence="6" id="KW-0274">FAD</keyword>
<evidence type="ECO:0000256" key="2">
    <source>
        <dbReference type="ARBA" id="ARBA00001974"/>
    </source>
</evidence>
<proteinExistence type="predicted"/>
<dbReference type="GO" id="GO:0008202">
    <property type="term" value="P:steroid metabolic process"/>
    <property type="evidence" value="ECO:0007669"/>
    <property type="project" value="UniProtKB-ARBA"/>
</dbReference>
<dbReference type="GO" id="GO:0010181">
    <property type="term" value="F:FMN binding"/>
    <property type="evidence" value="ECO:0007669"/>
    <property type="project" value="InterPro"/>
</dbReference>
<evidence type="ECO:0000313" key="10">
    <source>
        <dbReference type="EMBL" id="SFD37321.1"/>
    </source>
</evidence>
<dbReference type="Gene3D" id="3.50.50.60">
    <property type="entry name" value="FAD/NAD(P)-binding domain"/>
    <property type="match status" value="1"/>
</dbReference>
<dbReference type="InterPro" id="IPR050315">
    <property type="entry name" value="FAD-oxidoreductase_2"/>
</dbReference>
<comment type="catalytic activity">
    <reaction evidence="8">
        <text>dihydrourocanate + A = urocanate + AH2</text>
        <dbReference type="Rhea" id="RHEA:36059"/>
        <dbReference type="ChEBI" id="CHEBI:13193"/>
        <dbReference type="ChEBI" id="CHEBI:17499"/>
        <dbReference type="ChEBI" id="CHEBI:27247"/>
        <dbReference type="ChEBI" id="CHEBI:72991"/>
        <dbReference type="EC" id="1.3.99.33"/>
    </reaction>
</comment>
<evidence type="ECO:0000313" key="11">
    <source>
        <dbReference type="Proteomes" id="UP000199599"/>
    </source>
</evidence>
<name>A0A1I1RST4_9LACO</name>
<comment type="cofactor">
    <cofactor evidence="2">
        <name>FAD</name>
        <dbReference type="ChEBI" id="CHEBI:57692"/>
    </cofactor>
</comment>
<dbReference type="Gene3D" id="3.90.700.10">
    <property type="entry name" value="Succinate dehydrogenase/fumarate reductase flavoprotein, catalytic domain"/>
    <property type="match status" value="1"/>
</dbReference>
<accession>A0A1I1RST4</accession>
<dbReference type="GO" id="GO:0033765">
    <property type="term" value="F:steroid dehydrogenase activity, acting on the CH-CH group of donors"/>
    <property type="evidence" value="ECO:0007669"/>
    <property type="project" value="UniProtKB-ARBA"/>
</dbReference>
<evidence type="ECO:0000259" key="9">
    <source>
        <dbReference type="SMART" id="SM00900"/>
    </source>
</evidence>
<keyword evidence="7" id="KW-0560">Oxidoreductase</keyword>
<dbReference type="STRING" id="1505723.SAMN04487792_0553"/>
<evidence type="ECO:0000256" key="5">
    <source>
        <dbReference type="ARBA" id="ARBA00022630"/>
    </source>
</evidence>
<evidence type="ECO:0000256" key="6">
    <source>
        <dbReference type="ARBA" id="ARBA00022827"/>
    </source>
</evidence>
<dbReference type="RefSeq" id="WP_090092541.1">
    <property type="nucleotide sequence ID" value="NZ_CBCRVU010000002.1"/>
</dbReference>
<dbReference type="SMART" id="SM00900">
    <property type="entry name" value="FMN_bind"/>
    <property type="match status" value="1"/>
</dbReference>
<evidence type="ECO:0000256" key="8">
    <source>
        <dbReference type="ARBA" id="ARBA00049922"/>
    </source>
</evidence>
<dbReference type="Gene3D" id="3.90.1010.20">
    <property type="match status" value="1"/>
</dbReference>
<sequence length="600" mass="66332">MIYQADIEWDANYDVVVLGFGGAGATAARFAADQDARVLLVDAAPEGHEGGNTRYSAQLLGTGEDFNKMKKYYQQLTAPMSLDEEMIDTYVKGMVAMPEYVSKYLEVEPCSAKDYAPQSRWAFEEFPEYEGSETHDFTTVAKSWFDASLWQILKNQVSKRQSKIDVLYNTPAIELIQNGQTRVIEGVVIERDNKRLNVQAKNGVVLATGGFENNQRMIEDYLGAKKLAPLGTLYNKGDGVRLAQEVGADLWHMHNFESLGLLHGMAFAVPQGERGRLMLGEQNEKVAHGSAFVIGDDGTRYFNEAEENRHGHIKNHGQWKVPINQVHPYLIFDSKKKEELDHDPIIGSYAPYYNQIISASSPAELAEKIEIEPAVLNQTVARFNHACEEHNDSEFHRASTTLQAFTGAEIFAVKLEQTMLNTQGGPRRNVKAEIIDTKGQVIPHLYSAGELGGISANQYQGGGNLAECLIWGKIAGENAAIPKLANEADVASGASVSEKHLNSDLRRETYPTAKNQYIGRSSRGMGDEIVVRVTVDENKNLQEIEVLKQAESADYGQKAIEILPKEMVKQNRTDVDAITGASSTSRGLRDAVNDALSKIK</sequence>
<evidence type="ECO:0000256" key="7">
    <source>
        <dbReference type="ARBA" id="ARBA00023002"/>
    </source>
</evidence>
<dbReference type="GO" id="GO:0016020">
    <property type="term" value="C:membrane"/>
    <property type="evidence" value="ECO:0007669"/>
    <property type="project" value="InterPro"/>
</dbReference>
<dbReference type="SUPFAM" id="SSF51905">
    <property type="entry name" value="FAD/NAD(P)-binding domain"/>
    <property type="match status" value="1"/>
</dbReference>
<keyword evidence="5" id="KW-0285">Flavoprotein</keyword>
<dbReference type="InterPro" id="IPR027477">
    <property type="entry name" value="Succ_DH/fumarate_Rdtase_cat_sf"/>
</dbReference>
<evidence type="ECO:0000256" key="3">
    <source>
        <dbReference type="ARBA" id="ARBA00013137"/>
    </source>
</evidence>
<dbReference type="AlphaFoldDB" id="A0A1I1RST4"/>
<dbReference type="InterPro" id="IPR007329">
    <property type="entry name" value="FMN-bd"/>
</dbReference>
<dbReference type="Proteomes" id="UP000199599">
    <property type="component" value="Unassembled WGS sequence"/>
</dbReference>
<dbReference type="PANTHER" id="PTHR43400">
    <property type="entry name" value="FUMARATE REDUCTASE"/>
    <property type="match status" value="1"/>
</dbReference>
<dbReference type="InterPro" id="IPR003953">
    <property type="entry name" value="FAD-dep_OxRdtase_2_FAD-bd"/>
</dbReference>
<evidence type="ECO:0000256" key="4">
    <source>
        <dbReference type="ARBA" id="ARBA00015872"/>
    </source>
</evidence>
<dbReference type="Pfam" id="PF04205">
    <property type="entry name" value="FMN_bind"/>
    <property type="match status" value="1"/>
</dbReference>
<feature type="domain" description="FMN-binding" evidence="9">
    <location>
        <begin position="524"/>
        <end position="599"/>
    </location>
</feature>
<comment type="cofactor">
    <cofactor evidence="1">
        <name>FMN</name>
        <dbReference type="ChEBI" id="CHEBI:58210"/>
    </cofactor>
</comment>
<gene>
    <name evidence="10" type="ORF">SAMN04487792_0553</name>
</gene>
<dbReference type="EC" id="1.3.99.33" evidence="3"/>
<reference evidence="11" key="1">
    <citation type="submission" date="2016-10" db="EMBL/GenBank/DDBJ databases">
        <authorList>
            <person name="Varghese N."/>
            <person name="Submissions S."/>
        </authorList>
    </citation>
    <scope>NUCLEOTIDE SEQUENCE [LARGE SCALE GENOMIC DNA]</scope>
    <source>
        <strain evidence="11">R-53102</strain>
    </source>
</reference>
<dbReference type="InterPro" id="IPR036188">
    <property type="entry name" value="FAD/NAD-bd_sf"/>
</dbReference>
<dbReference type="PANTHER" id="PTHR43400:SF10">
    <property type="entry name" value="3-OXOSTEROID 1-DEHYDROGENASE"/>
    <property type="match status" value="1"/>
</dbReference>
<organism evidence="10 11">
    <name type="scientific">Lactobacillus bombicola</name>
    <dbReference type="NCBI Taxonomy" id="1505723"/>
    <lineage>
        <taxon>Bacteria</taxon>
        <taxon>Bacillati</taxon>
        <taxon>Bacillota</taxon>
        <taxon>Bacilli</taxon>
        <taxon>Lactobacillales</taxon>
        <taxon>Lactobacillaceae</taxon>
        <taxon>Lactobacillus</taxon>
    </lineage>
</organism>
<protein>
    <recommendedName>
        <fullName evidence="4">Urocanate reductase</fullName>
        <ecNumber evidence="3">1.3.99.33</ecNumber>
    </recommendedName>
</protein>
<dbReference type="EMBL" id="FOMN01000002">
    <property type="protein sequence ID" value="SFD37321.1"/>
    <property type="molecule type" value="Genomic_DNA"/>
</dbReference>
<dbReference type="Pfam" id="PF00890">
    <property type="entry name" value="FAD_binding_2"/>
    <property type="match status" value="1"/>
</dbReference>
<evidence type="ECO:0000256" key="1">
    <source>
        <dbReference type="ARBA" id="ARBA00001917"/>
    </source>
</evidence>
<dbReference type="SUPFAM" id="SSF56425">
    <property type="entry name" value="Succinate dehydrogenase/fumarate reductase flavoprotein, catalytic domain"/>
    <property type="match status" value="1"/>
</dbReference>